<evidence type="ECO:0000256" key="3">
    <source>
        <dbReference type="ARBA" id="ARBA00022989"/>
    </source>
</evidence>
<evidence type="ECO:0000256" key="4">
    <source>
        <dbReference type="ARBA" id="ARBA00023136"/>
    </source>
</evidence>
<evidence type="ECO:0000256" key="1">
    <source>
        <dbReference type="ARBA" id="ARBA00004370"/>
    </source>
</evidence>
<keyword evidence="2" id="KW-0812">Transmembrane</keyword>
<gene>
    <name evidence="7" type="ORF">QTG54_005667</name>
</gene>
<dbReference type="AlphaFoldDB" id="A0AAD8YEN8"/>
<keyword evidence="4" id="KW-0472">Membrane</keyword>
<sequence length="427" mass="47110">MMHSMICHRSSSLLLPIAAKRSLRLSPRQHHLHSQCSATNNLSRHRYLSSSTSDTTTGSSGSIIFGKIFFPSLCAITFTLGTWQTKRYLEKIDMVQKRKDDLSLEPLSFEQWRLNNENSESTNGDEKAKSYRRVTIQGKFDHTNSILVGPRGPPPGALATTGPNSGMGGGGGMSSSMQGYWVVTPLVVNDESLNNNDDSKEVDSLSEDVSSVAGERKGWLGRLLPWRRRDNNTSSTSDQKLNDLESGSSADSATDTSSSISNDKPTTVWINRGWIPRHYINQKTNQILQSWDEPNEHVTVLSMESQTEKGGGMFTPPSRIDAVGKGGGNLIGASSGKKSVRKLLWMDREAMEEMTNCIDDHPSLFVQINTTADDMKNEPKSFPVQPSDEYVGEFKVTPDVHMGYAVTWFGLSGAGVIMTRKLLTRGR</sequence>
<keyword evidence="8" id="KW-1185">Reference proteome</keyword>
<evidence type="ECO:0000256" key="2">
    <source>
        <dbReference type="ARBA" id="ARBA00022692"/>
    </source>
</evidence>
<dbReference type="PROSITE" id="PS50895">
    <property type="entry name" value="SURF1"/>
    <property type="match status" value="1"/>
</dbReference>
<evidence type="ECO:0000313" key="8">
    <source>
        <dbReference type="Proteomes" id="UP001224775"/>
    </source>
</evidence>
<feature type="region of interest" description="Disordered" evidence="6">
    <location>
        <begin position="143"/>
        <end position="173"/>
    </location>
</feature>
<dbReference type="PANTHER" id="PTHR23427">
    <property type="entry name" value="SURFEIT LOCUS PROTEIN"/>
    <property type="match status" value="1"/>
</dbReference>
<dbReference type="Proteomes" id="UP001224775">
    <property type="component" value="Unassembled WGS sequence"/>
</dbReference>
<comment type="function">
    <text evidence="5">Probably involved in the biogenesis of the COX complex.</text>
</comment>
<dbReference type="InterPro" id="IPR045214">
    <property type="entry name" value="Surf1/Surf4"/>
</dbReference>
<feature type="region of interest" description="Disordered" evidence="6">
    <location>
        <begin position="192"/>
        <end position="211"/>
    </location>
</feature>
<reference evidence="7" key="1">
    <citation type="submission" date="2023-06" db="EMBL/GenBank/DDBJ databases">
        <title>Survivors Of The Sea: Transcriptome response of Skeletonema marinoi to long-term dormancy.</title>
        <authorList>
            <person name="Pinder M.I.M."/>
            <person name="Kourtchenko O."/>
            <person name="Robertson E.K."/>
            <person name="Larsson T."/>
            <person name="Maumus F."/>
            <person name="Osuna-Cruz C.M."/>
            <person name="Vancaester E."/>
            <person name="Stenow R."/>
            <person name="Vandepoele K."/>
            <person name="Ploug H."/>
            <person name="Bruchert V."/>
            <person name="Godhe A."/>
            <person name="Topel M."/>
        </authorList>
    </citation>
    <scope>NUCLEOTIDE SEQUENCE</scope>
    <source>
        <strain evidence="7">R05AC</strain>
    </source>
</reference>
<dbReference type="GO" id="GO:0005743">
    <property type="term" value="C:mitochondrial inner membrane"/>
    <property type="evidence" value="ECO:0007669"/>
    <property type="project" value="UniProtKB-SubCell"/>
</dbReference>
<feature type="compositionally biased region" description="Low complexity" evidence="6">
    <location>
        <begin position="246"/>
        <end position="261"/>
    </location>
</feature>
<dbReference type="PANTHER" id="PTHR23427:SF2">
    <property type="entry name" value="SURFEIT LOCUS PROTEIN 1"/>
    <property type="match status" value="1"/>
</dbReference>
<name>A0AAD8YEN8_9STRA</name>
<dbReference type="InterPro" id="IPR002994">
    <property type="entry name" value="Surf1/Shy1"/>
</dbReference>
<comment type="subcellular location">
    <subcellularLocation>
        <location evidence="1">Membrane</location>
    </subcellularLocation>
    <subcellularLocation>
        <location evidence="5">Mitochondrion inner membrane</location>
        <topology evidence="5">Multi-pass membrane protein</topology>
    </subcellularLocation>
</comment>
<accession>A0AAD8YEN8</accession>
<organism evidence="7 8">
    <name type="scientific">Skeletonema marinoi</name>
    <dbReference type="NCBI Taxonomy" id="267567"/>
    <lineage>
        <taxon>Eukaryota</taxon>
        <taxon>Sar</taxon>
        <taxon>Stramenopiles</taxon>
        <taxon>Ochrophyta</taxon>
        <taxon>Bacillariophyta</taxon>
        <taxon>Coscinodiscophyceae</taxon>
        <taxon>Thalassiosirophycidae</taxon>
        <taxon>Thalassiosirales</taxon>
        <taxon>Skeletonemataceae</taxon>
        <taxon>Skeletonema</taxon>
        <taxon>Skeletonema marinoi-dohrnii complex</taxon>
    </lineage>
</organism>
<dbReference type="Pfam" id="PF02104">
    <property type="entry name" value="SURF1"/>
    <property type="match status" value="2"/>
</dbReference>
<comment type="caution">
    <text evidence="7">The sequence shown here is derived from an EMBL/GenBank/DDBJ whole genome shotgun (WGS) entry which is preliminary data.</text>
</comment>
<dbReference type="EMBL" id="JATAAI010000008">
    <property type="protein sequence ID" value="KAK1744070.1"/>
    <property type="molecule type" value="Genomic_DNA"/>
</dbReference>
<evidence type="ECO:0000256" key="5">
    <source>
        <dbReference type="RuleBase" id="RU363076"/>
    </source>
</evidence>
<evidence type="ECO:0000313" key="7">
    <source>
        <dbReference type="EMBL" id="KAK1744070.1"/>
    </source>
</evidence>
<keyword evidence="5" id="KW-0496">Mitochondrion</keyword>
<keyword evidence="5" id="KW-0999">Mitochondrion inner membrane</keyword>
<dbReference type="CDD" id="cd06662">
    <property type="entry name" value="SURF1"/>
    <property type="match status" value="1"/>
</dbReference>
<protein>
    <recommendedName>
        <fullName evidence="5">SURF1-like protein</fullName>
    </recommendedName>
</protein>
<comment type="similarity">
    <text evidence="5">Belongs to the SURF1 family.</text>
</comment>
<keyword evidence="3" id="KW-1133">Transmembrane helix</keyword>
<proteinExistence type="inferred from homology"/>
<evidence type="ECO:0000256" key="6">
    <source>
        <dbReference type="SAM" id="MobiDB-lite"/>
    </source>
</evidence>
<feature type="region of interest" description="Disordered" evidence="6">
    <location>
        <begin position="228"/>
        <end position="265"/>
    </location>
</feature>